<dbReference type="RefSeq" id="WP_226611761.1">
    <property type="nucleotide sequence ID" value="NZ_JAJAQI010000038.1"/>
</dbReference>
<reference evidence="8" key="1">
    <citation type="submission" date="2021-10" db="EMBL/GenBank/DDBJ databases">
        <title>Roseicella aerolatum sp. nov., isolated from aerosols of e-waste dismantling site.</title>
        <authorList>
            <person name="Qin T."/>
        </authorList>
    </citation>
    <scope>NUCLEOTIDE SEQUENCE</scope>
    <source>
        <strain evidence="8">GB24</strain>
    </source>
</reference>
<dbReference type="AlphaFoldDB" id="A0A9X1LCJ0"/>
<evidence type="ECO:0000256" key="2">
    <source>
        <dbReference type="ARBA" id="ARBA00007802"/>
    </source>
</evidence>
<proteinExistence type="inferred from homology"/>
<comment type="subcellular location">
    <subcellularLocation>
        <location evidence="1">Membrane</location>
        <topology evidence="1">Multi-pass membrane protein</topology>
    </subcellularLocation>
</comment>
<evidence type="ECO:0000256" key="4">
    <source>
        <dbReference type="ARBA" id="ARBA00022989"/>
    </source>
</evidence>
<feature type="transmembrane region" description="Helical" evidence="7">
    <location>
        <begin position="205"/>
        <end position="224"/>
    </location>
</feature>
<evidence type="ECO:0000313" key="8">
    <source>
        <dbReference type="EMBL" id="MCB4824168.1"/>
    </source>
</evidence>
<feature type="transmembrane region" description="Helical" evidence="7">
    <location>
        <begin position="138"/>
        <end position="164"/>
    </location>
</feature>
<accession>A0A9X1LCJ0</accession>
<organism evidence="8 9">
    <name type="scientific">Roseicella aerolata</name>
    <dbReference type="NCBI Taxonomy" id="2883479"/>
    <lineage>
        <taxon>Bacteria</taxon>
        <taxon>Pseudomonadati</taxon>
        <taxon>Pseudomonadota</taxon>
        <taxon>Alphaproteobacteria</taxon>
        <taxon>Acetobacterales</taxon>
        <taxon>Roseomonadaceae</taxon>
        <taxon>Roseicella</taxon>
    </lineage>
</organism>
<feature type="transmembrane region" description="Helical" evidence="7">
    <location>
        <begin position="67"/>
        <end position="87"/>
    </location>
</feature>
<evidence type="ECO:0000256" key="3">
    <source>
        <dbReference type="ARBA" id="ARBA00022692"/>
    </source>
</evidence>
<feature type="transmembrane region" description="Helical" evidence="7">
    <location>
        <begin position="271"/>
        <end position="287"/>
    </location>
</feature>
<dbReference type="GO" id="GO:0030255">
    <property type="term" value="P:protein secretion by the type IV secretion system"/>
    <property type="evidence" value="ECO:0007669"/>
    <property type="project" value="InterPro"/>
</dbReference>
<feature type="compositionally biased region" description="Pro residues" evidence="6">
    <location>
        <begin position="319"/>
        <end position="334"/>
    </location>
</feature>
<keyword evidence="4 7" id="KW-1133">Transmembrane helix</keyword>
<comment type="caution">
    <text evidence="8">The sequence shown here is derived from an EMBL/GenBank/DDBJ whole genome shotgun (WGS) entry which is preliminary data.</text>
</comment>
<dbReference type="Pfam" id="PF04610">
    <property type="entry name" value="TrbL"/>
    <property type="match status" value="1"/>
</dbReference>
<keyword evidence="9" id="KW-1185">Reference proteome</keyword>
<evidence type="ECO:0000256" key="6">
    <source>
        <dbReference type="SAM" id="MobiDB-lite"/>
    </source>
</evidence>
<dbReference type="InterPro" id="IPR007688">
    <property type="entry name" value="Conjugal_tfr_TrbL/VirB6"/>
</dbReference>
<name>A0A9X1LCJ0_9PROT</name>
<feature type="region of interest" description="Disordered" evidence="6">
    <location>
        <begin position="293"/>
        <end position="342"/>
    </location>
</feature>
<dbReference type="GO" id="GO:0016020">
    <property type="term" value="C:membrane"/>
    <property type="evidence" value="ECO:0007669"/>
    <property type="project" value="UniProtKB-SubCell"/>
</dbReference>
<evidence type="ECO:0000256" key="1">
    <source>
        <dbReference type="ARBA" id="ARBA00004141"/>
    </source>
</evidence>
<dbReference type="EMBL" id="JAJAQI010000038">
    <property type="protein sequence ID" value="MCB4824168.1"/>
    <property type="molecule type" value="Genomic_DNA"/>
</dbReference>
<gene>
    <name evidence="8" type="ORF">LHA35_20775</name>
</gene>
<protein>
    <submittedName>
        <fullName evidence="8">Type IV secretion system protein</fullName>
    </submittedName>
</protein>
<comment type="similarity">
    <text evidence="2">Belongs to the TrbL/VirB6 family.</text>
</comment>
<evidence type="ECO:0000313" key="9">
    <source>
        <dbReference type="Proteomes" id="UP001139311"/>
    </source>
</evidence>
<feature type="transmembrane region" description="Helical" evidence="7">
    <location>
        <begin position="24"/>
        <end position="46"/>
    </location>
</feature>
<feature type="transmembrane region" description="Helical" evidence="7">
    <location>
        <begin position="171"/>
        <end position="193"/>
    </location>
</feature>
<evidence type="ECO:0000256" key="7">
    <source>
        <dbReference type="SAM" id="Phobius"/>
    </source>
</evidence>
<dbReference type="Proteomes" id="UP001139311">
    <property type="component" value="Unassembled WGS sequence"/>
</dbReference>
<keyword evidence="3 7" id="KW-0812">Transmembrane</keyword>
<evidence type="ECO:0000256" key="5">
    <source>
        <dbReference type="ARBA" id="ARBA00023136"/>
    </source>
</evidence>
<sequence>MNGWDIFTRLYDLVAIPLLTGVDAMIAAMTGWVAGWLKVALVVYVTGRLMWQALVQNGEPLSEVERLIVMGAAAVALVTTVGGYGPWARDVLLNGLGPEVGRALAGALGERPVTGGLFDEIWGKAWVSGLAIYRSLPWSIAGLGLCIIVVFYWIIAVFAIAIAFLVWMKAFIILALLVGVGPIFAGLWVFPLFRHMAIGWLNTVFANIVLQILSTALLALLLSAETQLLSQVATLAAAGGMANEIRGVQMLLAGMVLFVACGWITYQLPGIASAITGGFAGYALPYVRSRGRDASGGGGGGTPPQVEQQQKPAVAPATAPAPIPLALPRPPVGPAGPSMSNR</sequence>
<keyword evidence="5 7" id="KW-0472">Membrane</keyword>